<sequence>MSPCGLHCAAGCYCQLRSFSGLPPMRVKRWLNKSKQLLSHTSSPRCMTESERACPKCPKRFFRSSRVTISDIA</sequence>
<reference evidence="1 2" key="1">
    <citation type="submission" date="2021-06" db="EMBL/GenBank/DDBJ databases">
        <title>Caerostris extrusa draft genome.</title>
        <authorList>
            <person name="Kono N."/>
            <person name="Arakawa K."/>
        </authorList>
    </citation>
    <scope>NUCLEOTIDE SEQUENCE [LARGE SCALE GENOMIC DNA]</scope>
</reference>
<dbReference type="Proteomes" id="UP001054945">
    <property type="component" value="Unassembled WGS sequence"/>
</dbReference>
<dbReference type="AlphaFoldDB" id="A0AAV4Y3D6"/>
<evidence type="ECO:0000313" key="1">
    <source>
        <dbReference type="EMBL" id="GIZ01668.1"/>
    </source>
</evidence>
<proteinExistence type="predicted"/>
<gene>
    <name evidence="1" type="ORF">CEXT_392321</name>
</gene>
<name>A0AAV4Y3D6_CAEEX</name>
<accession>A0AAV4Y3D6</accession>
<evidence type="ECO:0000313" key="2">
    <source>
        <dbReference type="Proteomes" id="UP001054945"/>
    </source>
</evidence>
<protein>
    <submittedName>
        <fullName evidence="1">Uncharacterized protein</fullName>
    </submittedName>
</protein>
<organism evidence="1 2">
    <name type="scientific">Caerostris extrusa</name>
    <name type="common">Bark spider</name>
    <name type="synonym">Caerostris bankana</name>
    <dbReference type="NCBI Taxonomy" id="172846"/>
    <lineage>
        <taxon>Eukaryota</taxon>
        <taxon>Metazoa</taxon>
        <taxon>Ecdysozoa</taxon>
        <taxon>Arthropoda</taxon>
        <taxon>Chelicerata</taxon>
        <taxon>Arachnida</taxon>
        <taxon>Araneae</taxon>
        <taxon>Araneomorphae</taxon>
        <taxon>Entelegynae</taxon>
        <taxon>Araneoidea</taxon>
        <taxon>Araneidae</taxon>
        <taxon>Caerostris</taxon>
    </lineage>
</organism>
<comment type="caution">
    <text evidence="1">The sequence shown here is derived from an EMBL/GenBank/DDBJ whole genome shotgun (WGS) entry which is preliminary data.</text>
</comment>
<dbReference type="EMBL" id="BPLR01001333">
    <property type="protein sequence ID" value="GIZ01668.1"/>
    <property type="molecule type" value="Genomic_DNA"/>
</dbReference>
<keyword evidence="2" id="KW-1185">Reference proteome</keyword>